<name>A0A4D6EL60_9VIRU</name>
<feature type="region of interest" description="Disordered" evidence="1">
    <location>
        <begin position="1"/>
        <end position="76"/>
    </location>
</feature>
<protein>
    <submittedName>
        <fullName evidence="2">Uncharacterized protein</fullName>
    </submittedName>
</protein>
<proteinExistence type="predicted"/>
<evidence type="ECO:0000313" key="2">
    <source>
        <dbReference type="EMBL" id="QBZ81769.1"/>
    </source>
</evidence>
<dbReference type="Proteomes" id="UP001237152">
    <property type="component" value="Segment"/>
</dbReference>
<organism evidence="2 3">
    <name type="scientific">Pandoravirus celtis</name>
    <dbReference type="NCBI Taxonomy" id="2568002"/>
    <lineage>
        <taxon>Viruses</taxon>
        <taxon>Pandoravirus</taxon>
    </lineage>
</organism>
<evidence type="ECO:0000313" key="3">
    <source>
        <dbReference type="Proteomes" id="UP001237152"/>
    </source>
</evidence>
<reference evidence="2" key="1">
    <citation type="journal article" date="2019" name="Front. Microbiol.">
        <title>Pandoravirus Celtis Illustrates the Microevolution Processes at Work in the Giant Pandoraviridae Genomes.</title>
        <authorList>
            <person name="Legendre M."/>
            <person name="Alempic J.M."/>
            <person name="Philippe N."/>
            <person name="Lartigue A."/>
            <person name="Jeudy S."/>
            <person name="Poirot O."/>
            <person name="Ta N.T."/>
            <person name="Nin S."/>
            <person name="Coute Y."/>
            <person name="Abergel C."/>
            <person name="Claverie J.M."/>
        </authorList>
    </citation>
    <scope>NUCLEOTIDE SEQUENCE</scope>
</reference>
<evidence type="ECO:0000256" key="1">
    <source>
        <dbReference type="SAM" id="MobiDB-lite"/>
    </source>
</evidence>
<feature type="compositionally biased region" description="Basic and acidic residues" evidence="1">
    <location>
        <begin position="56"/>
        <end position="66"/>
    </location>
</feature>
<gene>
    <name evidence="2" type="ORF">pclt_cds_1192</name>
</gene>
<sequence length="227" mass="25217">MTTIARPASTIEHTKKRRWGPRRGAKASQKRVVKNRDGDATTQEGTRGRCTVGAMRRYDDDGDGRPTHRSGHGQSPRLCRHLSVALCLHARHGGRPRWSHLPVRRVDRRRGESHRGTRCDQTTRTSPDNLYASLAAHPLNEATDHVIGGSALLVSVVEEGSGRHLRKADWEHIWAAVSASRTPVTATLMRWSLPTATARQRCAGARGASDSPESLLSFFCLFFFKNI</sequence>
<accession>A0A4D6EL60</accession>
<dbReference type="EMBL" id="MK174290">
    <property type="protein sequence ID" value="QBZ81769.1"/>
    <property type="molecule type" value="Genomic_DNA"/>
</dbReference>
<feature type="compositionally biased region" description="Basic residues" evidence="1">
    <location>
        <begin position="14"/>
        <end position="33"/>
    </location>
</feature>